<organism evidence="2 3">
    <name type="scientific">Aromatoleum evansii</name>
    <name type="common">Azoarcus evansii</name>
    <dbReference type="NCBI Taxonomy" id="59406"/>
    <lineage>
        <taxon>Bacteria</taxon>
        <taxon>Pseudomonadati</taxon>
        <taxon>Pseudomonadota</taxon>
        <taxon>Betaproteobacteria</taxon>
        <taxon>Rhodocyclales</taxon>
        <taxon>Rhodocyclaceae</taxon>
        <taxon>Aromatoleum</taxon>
    </lineage>
</organism>
<evidence type="ECO:0000313" key="1">
    <source>
        <dbReference type="EMBL" id="WRL48268.1"/>
    </source>
</evidence>
<gene>
    <name evidence="1" type="ORF">U5817_09545</name>
    <name evidence="2" type="ORF">U5817_09895</name>
</gene>
<reference evidence="2 3" key="1">
    <citation type="submission" date="2023-12" db="EMBL/GenBank/DDBJ databases">
        <title>A. evansii MAY27, complete genome.</title>
        <authorList>
            <person name="Wang Y."/>
        </authorList>
    </citation>
    <scope>NUCLEOTIDE SEQUENCE [LARGE SCALE GENOMIC DNA]</scope>
    <source>
        <strain evidence="2 3">MAY27</strain>
    </source>
</reference>
<sequence>MQGLYGSLWVDRWRTGETVERAGRTFDRGLLLAKATWAEELAGFSDMPDRISKALEACRHRNMPPTLPEFLDLCRQQHGDAPKALPAPRLSADEVAPRIAELARKVAKPQIGDTGWARGEPPFVRGPWESAIIELAEKGDPRFIAILQEHVANGVIRSERARAALGRETADAAAA</sequence>
<protein>
    <submittedName>
        <fullName evidence="2">Uncharacterized protein</fullName>
    </submittedName>
</protein>
<dbReference type="RefSeq" id="WP_407280585.1">
    <property type="nucleotide sequence ID" value="NZ_CP141259.1"/>
</dbReference>
<dbReference type="EMBL" id="CP141259">
    <property type="protein sequence ID" value="WRL48338.1"/>
    <property type="molecule type" value="Genomic_DNA"/>
</dbReference>
<dbReference type="EMBL" id="CP141259">
    <property type="protein sequence ID" value="WRL48268.1"/>
    <property type="molecule type" value="Genomic_DNA"/>
</dbReference>
<keyword evidence="3" id="KW-1185">Reference proteome</keyword>
<accession>A0ABZ1ARB8</accession>
<evidence type="ECO:0000313" key="3">
    <source>
        <dbReference type="Proteomes" id="UP001626593"/>
    </source>
</evidence>
<name>A0ABZ1ARB8_AROEV</name>
<evidence type="ECO:0000313" key="2">
    <source>
        <dbReference type="EMBL" id="WRL48338.1"/>
    </source>
</evidence>
<proteinExistence type="predicted"/>
<dbReference type="Proteomes" id="UP001626593">
    <property type="component" value="Chromosome"/>
</dbReference>